<feature type="compositionally biased region" description="Low complexity" evidence="1">
    <location>
        <begin position="80"/>
        <end position="89"/>
    </location>
</feature>
<feature type="compositionally biased region" description="Basic and acidic residues" evidence="1">
    <location>
        <begin position="159"/>
        <end position="172"/>
    </location>
</feature>
<dbReference type="PANTHER" id="PTHR36819">
    <property type="entry name" value="REGULATOR OF PHOSPHOLIPASE D SRF1"/>
    <property type="match status" value="1"/>
</dbReference>
<dbReference type="GO" id="GO:0071944">
    <property type="term" value="C:cell periphery"/>
    <property type="evidence" value="ECO:0007669"/>
    <property type="project" value="TreeGrafter"/>
</dbReference>
<feature type="transmembrane region" description="Helical" evidence="2">
    <location>
        <begin position="322"/>
        <end position="347"/>
    </location>
</feature>
<feature type="transmembrane region" description="Helical" evidence="2">
    <location>
        <begin position="367"/>
        <end position="388"/>
    </location>
</feature>
<accession>A0A286US96</accession>
<evidence type="ECO:0000256" key="1">
    <source>
        <dbReference type="SAM" id="MobiDB-lite"/>
    </source>
</evidence>
<feature type="compositionally biased region" description="Polar residues" evidence="1">
    <location>
        <begin position="60"/>
        <end position="79"/>
    </location>
</feature>
<keyword evidence="4" id="KW-1185">Reference proteome</keyword>
<keyword evidence="2" id="KW-1133">Transmembrane helix</keyword>
<dbReference type="InterPro" id="IPR037737">
    <property type="entry name" value="Srf1"/>
</dbReference>
<proteinExistence type="predicted"/>
<protein>
    <submittedName>
        <fullName evidence="3">Uncharacterized protein</fullName>
    </submittedName>
</protein>
<feature type="transmembrane region" description="Helical" evidence="2">
    <location>
        <begin position="290"/>
        <end position="310"/>
    </location>
</feature>
<dbReference type="PANTHER" id="PTHR36819:SF1">
    <property type="entry name" value="REGULATOR OF PHOSPHOLIPASE D SRF1"/>
    <property type="match status" value="1"/>
</dbReference>
<feature type="region of interest" description="Disordered" evidence="1">
    <location>
        <begin position="1"/>
        <end position="102"/>
    </location>
</feature>
<gene>
    <name evidence="3" type="ORF">PNOK_0240800</name>
</gene>
<sequence length="409" mass="45807">MASNFSDHLRPTSPSDSTLSKTHSVRSHHTQSTPSALRKIVTSPPWARDEPPSPTETHLPFSQSVNSINPRPSQSGLSTNDDSAASSSNHPTSRMYGQKDDPLWWMFTRRGREEGPPQRNLSESKQNWSSMINSRSFGVGGFNTSSNSNNNNSSSSNNEKGDREKPVKERSRSNWLSSAQLLRRPDPIQGDPDPDYDDEVSEAHRRSWGFHIPLPTPAPITISQNRTPGWDTPWTPRTGQPLNEFSELRDNSPTGEGEDQATGGDCKRTKWYWRRKRIRAFILNNNYVPLLFRVINITFTTAALAMAITIRKIERHYSITGAVGSSVTLVIIFAPLTLLHVMLAIYLEYFGRPLGLWRTSMKLAHTLSETLFICAWSAALALCFDNYFTSVVQLSESGAWGGAAWRSDL</sequence>
<evidence type="ECO:0000256" key="2">
    <source>
        <dbReference type="SAM" id="Phobius"/>
    </source>
</evidence>
<feature type="region of interest" description="Disordered" evidence="1">
    <location>
        <begin position="133"/>
        <end position="264"/>
    </location>
</feature>
<reference evidence="3 4" key="1">
    <citation type="journal article" date="2017" name="Mol. Ecol.">
        <title>Comparative and population genomic landscape of Phellinus noxius: A hypervariable fungus causing root rot in trees.</title>
        <authorList>
            <person name="Chung C.L."/>
            <person name="Lee T.J."/>
            <person name="Akiba M."/>
            <person name="Lee H.H."/>
            <person name="Kuo T.H."/>
            <person name="Liu D."/>
            <person name="Ke H.M."/>
            <person name="Yokoi T."/>
            <person name="Roa M.B."/>
            <person name="Lu M.J."/>
            <person name="Chang Y.Y."/>
            <person name="Ann P.J."/>
            <person name="Tsai J.N."/>
            <person name="Chen C.Y."/>
            <person name="Tzean S.S."/>
            <person name="Ota Y."/>
            <person name="Hattori T."/>
            <person name="Sahashi N."/>
            <person name="Liou R.F."/>
            <person name="Kikuchi T."/>
            <person name="Tsai I.J."/>
        </authorList>
    </citation>
    <scope>NUCLEOTIDE SEQUENCE [LARGE SCALE GENOMIC DNA]</scope>
    <source>
        <strain evidence="3 4">FFPRI411160</strain>
    </source>
</reference>
<name>A0A286US96_9AGAM</name>
<keyword evidence="2" id="KW-0472">Membrane</keyword>
<evidence type="ECO:0000313" key="4">
    <source>
        <dbReference type="Proteomes" id="UP000217199"/>
    </source>
</evidence>
<comment type="caution">
    <text evidence="3">The sequence shown here is derived from an EMBL/GenBank/DDBJ whole genome shotgun (WGS) entry which is preliminary data.</text>
</comment>
<dbReference type="Proteomes" id="UP000217199">
    <property type="component" value="Unassembled WGS sequence"/>
</dbReference>
<feature type="compositionally biased region" description="Polar residues" evidence="1">
    <location>
        <begin position="1"/>
        <end position="22"/>
    </location>
</feature>
<dbReference type="AlphaFoldDB" id="A0A286US96"/>
<feature type="compositionally biased region" description="Low complexity" evidence="1">
    <location>
        <begin position="145"/>
        <end position="158"/>
    </location>
</feature>
<keyword evidence="2" id="KW-0812">Transmembrane</keyword>
<dbReference type="EMBL" id="NBII01000002">
    <property type="protein sequence ID" value="PAV22451.1"/>
    <property type="molecule type" value="Genomic_DNA"/>
</dbReference>
<evidence type="ECO:0000313" key="3">
    <source>
        <dbReference type="EMBL" id="PAV22451.1"/>
    </source>
</evidence>
<dbReference type="OrthoDB" id="1436450at2759"/>
<organism evidence="3 4">
    <name type="scientific">Pyrrhoderma noxium</name>
    <dbReference type="NCBI Taxonomy" id="2282107"/>
    <lineage>
        <taxon>Eukaryota</taxon>
        <taxon>Fungi</taxon>
        <taxon>Dikarya</taxon>
        <taxon>Basidiomycota</taxon>
        <taxon>Agaricomycotina</taxon>
        <taxon>Agaricomycetes</taxon>
        <taxon>Hymenochaetales</taxon>
        <taxon>Hymenochaetaceae</taxon>
        <taxon>Pyrrhoderma</taxon>
    </lineage>
</organism>
<dbReference type="InParanoid" id="A0A286US96"/>
<dbReference type="GO" id="GO:0000324">
    <property type="term" value="C:fungal-type vacuole"/>
    <property type="evidence" value="ECO:0007669"/>
    <property type="project" value="TreeGrafter"/>
</dbReference>